<evidence type="ECO:0000313" key="2">
    <source>
        <dbReference type="Proteomes" id="UP000830671"/>
    </source>
</evidence>
<dbReference type="KEGG" id="clup:CLUP02_00416"/>
<dbReference type="Proteomes" id="UP000830671">
    <property type="component" value="Chromosome 1"/>
</dbReference>
<dbReference type="GeneID" id="73334475"/>
<proteinExistence type="predicted"/>
<sequence>MAPTLGTRTNHREGKGLAEFALALLIEFRLPLVECSIASQPGPEAIKCHLIKTLESGQESCLPLSSAAAKKAPRTCLPRCALSGPSVFRIVHSKHQVGSSREGESRSFTAPSRRHVFASASPAPTVIPSTRQSTLSTLFISAHAAQCGRLTVPFESWCHQFMSNATNCHCRRDVPRRGTTTLFWDKLAIPFQKVPTAFQGRTVGGVGGAALAFLGRGNEVFQAAKGAKARYVTFGIGSTLYQFHPSSLAESLVFLRTFTHRPFCCAVGGSFPPPFHPLHHTTPLHFDHTPS</sequence>
<dbReference type="EMBL" id="CP019471">
    <property type="protein sequence ID" value="UQC73770.1"/>
    <property type="molecule type" value="Genomic_DNA"/>
</dbReference>
<keyword evidence="2" id="KW-1185">Reference proteome</keyword>
<name>A0A9Q8SAS6_9PEZI</name>
<reference evidence="1" key="1">
    <citation type="journal article" date="2021" name="Mol. Plant Microbe Interact.">
        <title>Complete Genome Sequence of the Plant-Pathogenic Fungus Colletotrichum lupini.</title>
        <authorList>
            <person name="Baroncelli R."/>
            <person name="Pensec F."/>
            <person name="Da Lio D."/>
            <person name="Boufleur T."/>
            <person name="Vicente I."/>
            <person name="Sarrocco S."/>
            <person name="Picot A."/>
            <person name="Baraldi E."/>
            <person name="Sukno S."/>
            <person name="Thon M."/>
            <person name="Le Floch G."/>
        </authorList>
    </citation>
    <scope>NUCLEOTIDE SEQUENCE</scope>
    <source>
        <strain evidence="1">IMI 504893</strain>
    </source>
</reference>
<accession>A0A9Q8SAS6</accession>
<evidence type="ECO:0000313" key="1">
    <source>
        <dbReference type="EMBL" id="UQC73770.1"/>
    </source>
</evidence>
<organism evidence="1 2">
    <name type="scientific">Colletotrichum lupini</name>
    <dbReference type="NCBI Taxonomy" id="145971"/>
    <lineage>
        <taxon>Eukaryota</taxon>
        <taxon>Fungi</taxon>
        <taxon>Dikarya</taxon>
        <taxon>Ascomycota</taxon>
        <taxon>Pezizomycotina</taxon>
        <taxon>Sordariomycetes</taxon>
        <taxon>Hypocreomycetidae</taxon>
        <taxon>Glomerellales</taxon>
        <taxon>Glomerellaceae</taxon>
        <taxon>Colletotrichum</taxon>
        <taxon>Colletotrichum acutatum species complex</taxon>
    </lineage>
</organism>
<dbReference type="RefSeq" id="XP_049135422.1">
    <property type="nucleotide sequence ID" value="XM_049279465.1"/>
</dbReference>
<gene>
    <name evidence="1" type="ORF">CLUP02_00416</name>
</gene>
<protein>
    <submittedName>
        <fullName evidence="1">Uncharacterized protein</fullName>
    </submittedName>
</protein>
<dbReference type="AlphaFoldDB" id="A0A9Q8SAS6"/>